<reference evidence="5" key="1">
    <citation type="submission" date="2022-08" db="EMBL/GenBank/DDBJ databases">
        <title>Mycobacterium kiyosense sp. nov., scotochromogenic slow-glowing species isolated from respiratory specimens.</title>
        <authorList>
            <person name="Fukano H."/>
            <person name="Kazumi Y."/>
            <person name="Sakagami N."/>
            <person name="Ato M."/>
            <person name="Mitarai S."/>
            <person name="Hoshino Y."/>
        </authorList>
    </citation>
    <scope>NUCLEOTIDE SEQUENCE</scope>
    <source>
        <strain evidence="5">1413</strain>
        <strain evidence="4">SRL2020-028</strain>
    </source>
</reference>
<dbReference type="Proteomes" id="UP001064782">
    <property type="component" value="Unassembled WGS sequence"/>
</dbReference>
<dbReference type="EMBL" id="BRXE01000019">
    <property type="protein sequence ID" value="GLB83019.1"/>
    <property type="molecule type" value="Genomic_DNA"/>
</dbReference>
<gene>
    <name evidence="5" type="ORF">Mkiyose1413_23180</name>
    <name evidence="4" type="ORF">SRL2020028_22750</name>
</gene>
<dbReference type="FunFam" id="3.40.50.720:FF:000084">
    <property type="entry name" value="Short-chain dehydrogenase reductase"/>
    <property type="match status" value="1"/>
</dbReference>
<dbReference type="SMART" id="SM00822">
    <property type="entry name" value="PKS_KR"/>
    <property type="match status" value="1"/>
</dbReference>
<keyword evidence="2" id="KW-0560">Oxidoreductase</keyword>
<evidence type="ECO:0000313" key="5">
    <source>
        <dbReference type="EMBL" id="GLD30435.1"/>
    </source>
</evidence>
<sequence>MTNPRTVVITGGNKGIGQDIARAFHHHGDDVIVASRSDNGFADEFSERMRFIACDVRDPEDLQAVVNAAAKSGSIDVFVNNAGYSEWRSLENIDEAFWDNMIATNLKGCLFGCQAAAGAMPSGGVIINVSSIASKRGTPNNTVYCASKFGMNGITQALAKELGPKGIRVNGVCPVLVATDGLMEGLRRPEAPPGGDSVEDWLANFAATQSALRRLPTGGEVADLCLYLASPAASAITGQNINVDCGVLPQ</sequence>
<feature type="domain" description="Ketoreductase" evidence="3">
    <location>
        <begin position="5"/>
        <end position="178"/>
    </location>
</feature>
<dbReference type="RefSeq" id="WP_238305836.1">
    <property type="nucleotide sequence ID" value="NZ_BRXE01000019.1"/>
</dbReference>
<dbReference type="PANTHER" id="PTHR43639">
    <property type="entry name" value="OXIDOREDUCTASE, SHORT-CHAIN DEHYDROGENASE/REDUCTASE FAMILY (AFU_ORTHOLOGUE AFUA_5G02870)"/>
    <property type="match status" value="1"/>
</dbReference>
<name>A0A9P3UU97_9MYCO</name>
<accession>A0A9P3UU97</accession>
<dbReference type="InterPro" id="IPR057326">
    <property type="entry name" value="KR_dom"/>
</dbReference>
<comment type="similarity">
    <text evidence="1">Belongs to the short-chain dehydrogenases/reductases (SDR) family.</text>
</comment>
<dbReference type="PANTHER" id="PTHR43639:SF1">
    <property type="entry name" value="SHORT-CHAIN DEHYDROGENASE_REDUCTASE FAMILY PROTEIN"/>
    <property type="match status" value="1"/>
</dbReference>
<dbReference type="CDD" id="cd05233">
    <property type="entry name" value="SDR_c"/>
    <property type="match status" value="1"/>
</dbReference>
<keyword evidence="6" id="KW-1185">Reference proteome</keyword>
<dbReference type="InterPro" id="IPR036291">
    <property type="entry name" value="NAD(P)-bd_dom_sf"/>
</dbReference>
<evidence type="ECO:0000256" key="2">
    <source>
        <dbReference type="ARBA" id="ARBA00023002"/>
    </source>
</evidence>
<dbReference type="PRINTS" id="PR00081">
    <property type="entry name" value="GDHRDH"/>
</dbReference>
<dbReference type="InterPro" id="IPR020904">
    <property type="entry name" value="Sc_DH/Rdtase_CS"/>
</dbReference>
<dbReference type="PROSITE" id="PS00061">
    <property type="entry name" value="ADH_SHORT"/>
    <property type="match status" value="1"/>
</dbReference>
<evidence type="ECO:0000256" key="1">
    <source>
        <dbReference type="ARBA" id="ARBA00006484"/>
    </source>
</evidence>
<dbReference type="Proteomes" id="UP001165663">
    <property type="component" value="Unassembled WGS sequence"/>
</dbReference>
<dbReference type="Pfam" id="PF13561">
    <property type="entry name" value="adh_short_C2"/>
    <property type="match status" value="1"/>
</dbReference>
<dbReference type="Gene3D" id="3.40.50.720">
    <property type="entry name" value="NAD(P)-binding Rossmann-like Domain"/>
    <property type="match status" value="1"/>
</dbReference>
<comment type="caution">
    <text evidence="5">The sequence shown here is derived from an EMBL/GenBank/DDBJ whole genome shotgun (WGS) entry which is preliminary data.</text>
</comment>
<dbReference type="GO" id="GO:0016491">
    <property type="term" value="F:oxidoreductase activity"/>
    <property type="evidence" value="ECO:0007669"/>
    <property type="project" value="UniProtKB-KW"/>
</dbReference>
<dbReference type="PRINTS" id="PR00080">
    <property type="entry name" value="SDRFAMILY"/>
</dbReference>
<evidence type="ECO:0000313" key="4">
    <source>
        <dbReference type="EMBL" id="GLB83019.1"/>
    </source>
</evidence>
<dbReference type="AlphaFoldDB" id="A0A9P3UU97"/>
<organism evidence="5 6">
    <name type="scientific">Mycobacterium kiyosense</name>
    <dbReference type="NCBI Taxonomy" id="2871094"/>
    <lineage>
        <taxon>Bacteria</taxon>
        <taxon>Bacillati</taxon>
        <taxon>Actinomycetota</taxon>
        <taxon>Actinomycetes</taxon>
        <taxon>Mycobacteriales</taxon>
        <taxon>Mycobacteriaceae</taxon>
        <taxon>Mycobacterium</taxon>
    </lineage>
</organism>
<protein>
    <submittedName>
        <fullName evidence="5">SDR family oxidoreductase</fullName>
    </submittedName>
</protein>
<dbReference type="EMBL" id="BRZI01000013">
    <property type="protein sequence ID" value="GLD30435.1"/>
    <property type="molecule type" value="Genomic_DNA"/>
</dbReference>
<dbReference type="GeneID" id="83628521"/>
<proteinExistence type="inferred from homology"/>
<dbReference type="InterPro" id="IPR002347">
    <property type="entry name" value="SDR_fam"/>
</dbReference>
<dbReference type="SUPFAM" id="SSF51735">
    <property type="entry name" value="NAD(P)-binding Rossmann-fold domains"/>
    <property type="match status" value="1"/>
</dbReference>
<evidence type="ECO:0000259" key="3">
    <source>
        <dbReference type="SMART" id="SM00822"/>
    </source>
</evidence>
<evidence type="ECO:0000313" key="6">
    <source>
        <dbReference type="Proteomes" id="UP001064782"/>
    </source>
</evidence>